<keyword evidence="3 6" id="KW-1133">Transmembrane helix</keyword>
<protein>
    <submittedName>
        <fullName evidence="8">Vanillate transporter (MFS superfamily)</fullName>
    </submittedName>
</protein>
<dbReference type="InterPro" id="IPR011701">
    <property type="entry name" value="MFS"/>
</dbReference>
<feature type="transmembrane region" description="Helical" evidence="6">
    <location>
        <begin position="112"/>
        <end position="132"/>
    </location>
</feature>
<comment type="subcellular location">
    <subcellularLocation>
        <location evidence="1">Cell membrane</location>
        <topology evidence="1">Multi-pass membrane protein</topology>
    </subcellularLocation>
</comment>
<feature type="transmembrane region" description="Helical" evidence="6">
    <location>
        <begin position="144"/>
        <end position="165"/>
    </location>
</feature>
<name>A0A098BI04_9NOCA</name>
<dbReference type="Pfam" id="PF07690">
    <property type="entry name" value="MFS_1"/>
    <property type="match status" value="1"/>
</dbReference>
<dbReference type="PROSITE" id="PS50850">
    <property type="entry name" value="MFS"/>
    <property type="match status" value="1"/>
</dbReference>
<accession>A0A098BI04</accession>
<dbReference type="CDD" id="cd17365">
    <property type="entry name" value="MFS_PcaK_like"/>
    <property type="match status" value="1"/>
</dbReference>
<sequence length="460" mass="46580">MDLRARIDTSPMRPYQWLIVALCVVLNILDGYDVMALAFTAKSIGADFALGGSAIGVLLSAGLIGMAVGAITLAPVADRIGRRPLILLSVALATAGMALSATAGSAWQLGTWRVLTGLGIGGVLACTTVIASEYSSARWRGLAISIYTAGYGVGATLGGLAAVGLQTEYGWRAVFVVGAVLTGTVLVLLAALLPESIEFLGARGRDGDLASINRIARRIGQDPIHSLDGSSRDAGAGAGRIADLFTGSRARPTLLLWAAFFTTMFGFYFVNSWTPSLLETAGLTKDQSATAGMMLTLGGTAGSVLFGVLASRWSTRSVLITFTGLSAAAMAVFIASISVLAVAFALGIVIGGLINGCIAGLYTLAPSLYGPRVRSTGVGWAIGVGRAGAILAPTAAGMLLDAGWSPAQLYFAVAGVVVLAAVALLLLRPARTPVAAPDAAAPDTAAPDTAAPDTGAPAAV</sequence>
<reference evidence="8 9" key="1">
    <citation type="journal article" date="2014" name="Genome Announc.">
        <title>Draft Genome Sequence of Propane- and Butane-Oxidizing Actinobacterium Rhodococcus ruber IEGM 231.</title>
        <authorList>
            <person name="Ivshina I.B."/>
            <person name="Kuyukina M.S."/>
            <person name="Krivoruchko A.V."/>
            <person name="Barbe V."/>
            <person name="Fischer C."/>
        </authorList>
    </citation>
    <scope>NUCLEOTIDE SEQUENCE [LARGE SCALE GENOMIC DNA]</scope>
</reference>
<feature type="domain" description="Major facilitator superfamily (MFS) profile" evidence="7">
    <location>
        <begin position="19"/>
        <end position="432"/>
    </location>
</feature>
<dbReference type="InterPro" id="IPR036259">
    <property type="entry name" value="MFS_trans_sf"/>
</dbReference>
<evidence type="ECO:0000313" key="9">
    <source>
        <dbReference type="Proteomes" id="UP000042997"/>
    </source>
</evidence>
<dbReference type="PROSITE" id="PS00216">
    <property type="entry name" value="SUGAR_TRANSPORT_1"/>
    <property type="match status" value="1"/>
</dbReference>
<feature type="region of interest" description="Disordered" evidence="5">
    <location>
        <begin position="437"/>
        <end position="460"/>
    </location>
</feature>
<dbReference type="InterPro" id="IPR020846">
    <property type="entry name" value="MFS_dom"/>
</dbReference>
<dbReference type="PROSITE" id="PS00217">
    <property type="entry name" value="SUGAR_TRANSPORT_2"/>
    <property type="match status" value="1"/>
</dbReference>
<proteinExistence type="predicted"/>
<evidence type="ECO:0000256" key="5">
    <source>
        <dbReference type="SAM" id="MobiDB-lite"/>
    </source>
</evidence>
<evidence type="ECO:0000313" key="8">
    <source>
        <dbReference type="EMBL" id="CDZ88354.1"/>
    </source>
</evidence>
<feature type="transmembrane region" description="Helical" evidence="6">
    <location>
        <begin position="377"/>
        <end position="396"/>
    </location>
</feature>
<dbReference type="RefSeq" id="WP_040271472.1">
    <property type="nucleotide sequence ID" value="NZ_JAJNCM010000021.1"/>
</dbReference>
<dbReference type="OrthoDB" id="9109650at2"/>
<evidence type="ECO:0000256" key="2">
    <source>
        <dbReference type="ARBA" id="ARBA00022692"/>
    </source>
</evidence>
<dbReference type="Proteomes" id="UP000042997">
    <property type="component" value="Unassembled WGS sequence"/>
</dbReference>
<feature type="transmembrane region" description="Helical" evidence="6">
    <location>
        <begin position="317"/>
        <end position="337"/>
    </location>
</feature>
<evidence type="ECO:0000256" key="6">
    <source>
        <dbReference type="SAM" id="Phobius"/>
    </source>
</evidence>
<dbReference type="GO" id="GO:0005886">
    <property type="term" value="C:plasma membrane"/>
    <property type="evidence" value="ECO:0007669"/>
    <property type="project" value="UniProtKB-SubCell"/>
</dbReference>
<dbReference type="EMBL" id="CCSD01000050">
    <property type="protein sequence ID" value="CDZ88354.1"/>
    <property type="molecule type" value="Genomic_DNA"/>
</dbReference>
<feature type="transmembrane region" description="Helical" evidence="6">
    <location>
        <begin position="343"/>
        <end position="365"/>
    </location>
</feature>
<dbReference type="AlphaFoldDB" id="A0A098BI04"/>
<feature type="transmembrane region" description="Helical" evidence="6">
    <location>
        <begin position="171"/>
        <end position="193"/>
    </location>
</feature>
<keyword evidence="4 6" id="KW-0472">Membrane</keyword>
<evidence type="ECO:0000256" key="4">
    <source>
        <dbReference type="ARBA" id="ARBA00023136"/>
    </source>
</evidence>
<feature type="transmembrane region" description="Helical" evidence="6">
    <location>
        <begin position="12"/>
        <end position="29"/>
    </location>
</feature>
<dbReference type="InterPro" id="IPR005829">
    <property type="entry name" value="Sugar_transporter_CS"/>
</dbReference>
<evidence type="ECO:0000256" key="3">
    <source>
        <dbReference type="ARBA" id="ARBA00022989"/>
    </source>
</evidence>
<feature type="transmembrane region" description="Helical" evidence="6">
    <location>
        <begin position="408"/>
        <end position="427"/>
    </location>
</feature>
<organism evidence="8 9">
    <name type="scientific">Rhodococcus ruber</name>
    <dbReference type="NCBI Taxonomy" id="1830"/>
    <lineage>
        <taxon>Bacteria</taxon>
        <taxon>Bacillati</taxon>
        <taxon>Actinomycetota</taxon>
        <taxon>Actinomycetes</taxon>
        <taxon>Mycobacteriales</taxon>
        <taxon>Nocardiaceae</taxon>
        <taxon>Rhodococcus</taxon>
    </lineage>
</organism>
<feature type="transmembrane region" description="Helical" evidence="6">
    <location>
        <begin position="254"/>
        <end position="271"/>
    </location>
</feature>
<feature type="transmembrane region" description="Helical" evidence="6">
    <location>
        <begin position="85"/>
        <end position="106"/>
    </location>
</feature>
<evidence type="ECO:0000259" key="7">
    <source>
        <dbReference type="PROSITE" id="PS50850"/>
    </source>
</evidence>
<dbReference type="eggNOG" id="COG2814">
    <property type="taxonomic scope" value="Bacteria"/>
</dbReference>
<dbReference type="PANTHER" id="PTHR23508:SF10">
    <property type="entry name" value="CARBOXYLIC ACID TRANSPORTER PROTEIN HOMOLOG"/>
    <property type="match status" value="1"/>
</dbReference>
<feature type="transmembrane region" description="Helical" evidence="6">
    <location>
        <begin position="291"/>
        <end position="310"/>
    </location>
</feature>
<gene>
    <name evidence="8" type="primary">vanK</name>
    <name evidence="8" type="ORF">RHRU231_40104</name>
</gene>
<dbReference type="PANTHER" id="PTHR23508">
    <property type="entry name" value="CARBOXYLIC ACID TRANSPORTER PROTEIN HOMOLOG"/>
    <property type="match status" value="1"/>
</dbReference>
<dbReference type="SUPFAM" id="SSF103473">
    <property type="entry name" value="MFS general substrate transporter"/>
    <property type="match status" value="1"/>
</dbReference>
<feature type="transmembrane region" description="Helical" evidence="6">
    <location>
        <begin position="49"/>
        <end position="73"/>
    </location>
</feature>
<dbReference type="GO" id="GO:0046943">
    <property type="term" value="F:carboxylic acid transmembrane transporter activity"/>
    <property type="evidence" value="ECO:0007669"/>
    <property type="project" value="TreeGrafter"/>
</dbReference>
<dbReference type="Gene3D" id="1.20.1250.20">
    <property type="entry name" value="MFS general substrate transporter like domains"/>
    <property type="match status" value="1"/>
</dbReference>
<keyword evidence="2 6" id="KW-0812">Transmembrane</keyword>
<evidence type="ECO:0000256" key="1">
    <source>
        <dbReference type="ARBA" id="ARBA00004651"/>
    </source>
</evidence>